<dbReference type="AlphaFoldDB" id="A0A1I8IQL0"/>
<evidence type="ECO:0000256" key="4">
    <source>
        <dbReference type="ARBA" id="ARBA00044911"/>
    </source>
</evidence>
<dbReference type="Gene3D" id="3.90.850.10">
    <property type="entry name" value="Fumarylacetoacetase-like, C-terminal domain"/>
    <property type="match status" value="1"/>
</dbReference>
<evidence type="ECO:0000259" key="6">
    <source>
        <dbReference type="Pfam" id="PF01557"/>
    </source>
</evidence>
<reference evidence="8" key="1">
    <citation type="submission" date="2016-11" db="UniProtKB">
        <authorList>
            <consortium name="WormBaseParasite"/>
        </authorList>
    </citation>
    <scope>IDENTIFICATION</scope>
</reference>
<evidence type="ECO:0000256" key="5">
    <source>
        <dbReference type="ARBA" id="ARBA00044973"/>
    </source>
</evidence>
<sequence>YLQASIVRSCRKIIAVGRNYAEHAAELGNRVPTEPVIFMKPASSLLLEGSGPIRLPPNADEIHHEVEMAVVIGKRLSGIAVTDEEAIAAVAGYTLALDMTDRKMQDRLKSGGLPWTLAKCFDTSCPISAMDPPIKPDAIGPDTRLWLRVNDHQDRQCGQLKQMLFPVPRLLAFVARSAISMEPGDILLTGTPAGVGPVRSGDVIRAGIDGLLEMTFSVA</sequence>
<dbReference type="Pfam" id="PF01557">
    <property type="entry name" value="FAA_hydrolase"/>
    <property type="match status" value="1"/>
</dbReference>
<evidence type="ECO:0000256" key="2">
    <source>
        <dbReference type="ARBA" id="ARBA00022723"/>
    </source>
</evidence>
<comment type="catalytic activity">
    <reaction evidence="4">
        <text>oxaloacetate = enol-oxaloacetate</text>
        <dbReference type="Rhea" id="RHEA:16021"/>
        <dbReference type="ChEBI" id="CHEBI:16452"/>
        <dbReference type="ChEBI" id="CHEBI:17479"/>
        <dbReference type="EC" id="5.3.2.2"/>
    </reaction>
    <physiologicalReaction direction="right-to-left" evidence="4">
        <dbReference type="Rhea" id="RHEA:16023"/>
    </physiologicalReaction>
</comment>
<proteinExistence type="inferred from homology"/>
<organism evidence="7 8">
    <name type="scientific">Macrostomum lignano</name>
    <dbReference type="NCBI Taxonomy" id="282301"/>
    <lineage>
        <taxon>Eukaryota</taxon>
        <taxon>Metazoa</taxon>
        <taxon>Spiralia</taxon>
        <taxon>Lophotrochozoa</taxon>
        <taxon>Platyhelminthes</taxon>
        <taxon>Rhabditophora</taxon>
        <taxon>Macrostomorpha</taxon>
        <taxon>Macrostomida</taxon>
        <taxon>Macrostomidae</taxon>
        <taxon>Macrostomum</taxon>
    </lineage>
</organism>
<evidence type="ECO:0000256" key="3">
    <source>
        <dbReference type="ARBA" id="ARBA00042340"/>
    </source>
</evidence>
<evidence type="ECO:0000313" key="7">
    <source>
        <dbReference type="Proteomes" id="UP000095280"/>
    </source>
</evidence>
<protein>
    <recommendedName>
        <fullName evidence="5">oxaloacetate tautomerase</fullName>
        <ecNumber evidence="5">5.3.2.2</ecNumber>
    </recommendedName>
    <alternativeName>
        <fullName evidence="3">Fumarylacetoacetate hydrolase domain-containing protein 1</fullName>
    </alternativeName>
</protein>
<dbReference type="PANTHER" id="PTHR11820">
    <property type="entry name" value="ACYLPYRUVASE"/>
    <property type="match status" value="1"/>
</dbReference>
<evidence type="ECO:0000313" key="8">
    <source>
        <dbReference type="WBParaSite" id="maker-uti_cns_0015006-snap-gene-0.3-mRNA-1"/>
    </source>
</evidence>
<name>A0A1I8IQL0_9PLAT</name>
<comment type="similarity">
    <text evidence="1">Belongs to the FAH family.</text>
</comment>
<dbReference type="Proteomes" id="UP000095280">
    <property type="component" value="Unplaced"/>
</dbReference>
<dbReference type="EC" id="5.3.2.2" evidence="5"/>
<feature type="domain" description="Fumarylacetoacetase-like C-terminal" evidence="6">
    <location>
        <begin position="12"/>
        <end position="218"/>
    </location>
</feature>
<dbReference type="GO" id="GO:0005739">
    <property type="term" value="C:mitochondrion"/>
    <property type="evidence" value="ECO:0007669"/>
    <property type="project" value="TreeGrafter"/>
</dbReference>
<dbReference type="InterPro" id="IPR036663">
    <property type="entry name" value="Fumarylacetoacetase_C_sf"/>
</dbReference>
<dbReference type="GO" id="GO:0050163">
    <property type="term" value="F:oxaloacetate tautomerase activity"/>
    <property type="evidence" value="ECO:0007669"/>
    <property type="project" value="UniProtKB-EC"/>
</dbReference>
<dbReference type="GO" id="GO:0046872">
    <property type="term" value="F:metal ion binding"/>
    <property type="evidence" value="ECO:0007669"/>
    <property type="project" value="UniProtKB-KW"/>
</dbReference>
<keyword evidence="2" id="KW-0479">Metal-binding</keyword>
<accession>A0A1I8IQL0</accession>
<dbReference type="InterPro" id="IPR011234">
    <property type="entry name" value="Fumarylacetoacetase-like_C"/>
</dbReference>
<dbReference type="WBParaSite" id="maker-uti_cns_0015006-snap-gene-0.3-mRNA-1">
    <property type="protein sequence ID" value="maker-uti_cns_0015006-snap-gene-0.3-mRNA-1"/>
    <property type="gene ID" value="maker-uti_cns_0015006-snap-gene-0.3"/>
</dbReference>
<evidence type="ECO:0000256" key="1">
    <source>
        <dbReference type="ARBA" id="ARBA00010211"/>
    </source>
</evidence>
<dbReference type="SUPFAM" id="SSF56529">
    <property type="entry name" value="FAH"/>
    <property type="match status" value="1"/>
</dbReference>
<dbReference type="GO" id="GO:0018773">
    <property type="term" value="F:acetylpyruvate hydrolase activity"/>
    <property type="evidence" value="ECO:0007669"/>
    <property type="project" value="TreeGrafter"/>
</dbReference>
<dbReference type="PANTHER" id="PTHR11820:SF7">
    <property type="entry name" value="ACYLPYRUVASE FAHD1, MITOCHONDRIAL"/>
    <property type="match status" value="1"/>
</dbReference>
<keyword evidence="7" id="KW-1185">Reference proteome</keyword>